<dbReference type="Proteomes" id="UP001178507">
    <property type="component" value="Unassembled WGS sequence"/>
</dbReference>
<protein>
    <submittedName>
        <fullName evidence="2">Uncharacterized protein</fullName>
    </submittedName>
</protein>
<proteinExistence type="predicted"/>
<sequence>MSASQPTYNSLESCAGTSSSWRCRESGEESAAEGCEHGLKWKSSSRCGKCKGICKVCNGVHGTAKQNCVQCNQCPHGHRRGMCKLCNGKDRCAICRPCAHGKLKAGCKKCSGRKHGKLRQKCKVCKAAQKRQDRRESKGEPEEAQLVPPNRGRDQEK</sequence>
<accession>A0AA36HL84</accession>
<feature type="region of interest" description="Disordered" evidence="1">
    <location>
        <begin position="127"/>
        <end position="157"/>
    </location>
</feature>
<name>A0AA36HL84_9DINO</name>
<evidence type="ECO:0000256" key="1">
    <source>
        <dbReference type="SAM" id="MobiDB-lite"/>
    </source>
</evidence>
<dbReference type="AlphaFoldDB" id="A0AA36HL84"/>
<dbReference type="EMBL" id="CAUJNA010000031">
    <property type="protein sequence ID" value="CAJ1370645.1"/>
    <property type="molecule type" value="Genomic_DNA"/>
</dbReference>
<reference evidence="2" key="1">
    <citation type="submission" date="2023-08" db="EMBL/GenBank/DDBJ databases">
        <authorList>
            <person name="Chen Y."/>
            <person name="Shah S."/>
            <person name="Dougan E. K."/>
            <person name="Thang M."/>
            <person name="Chan C."/>
        </authorList>
    </citation>
    <scope>NUCLEOTIDE SEQUENCE</scope>
</reference>
<feature type="compositionally biased region" description="Basic and acidic residues" evidence="1">
    <location>
        <begin position="130"/>
        <end position="141"/>
    </location>
</feature>
<evidence type="ECO:0000313" key="3">
    <source>
        <dbReference type="Proteomes" id="UP001178507"/>
    </source>
</evidence>
<gene>
    <name evidence="2" type="ORF">EVOR1521_LOCUS1171</name>
</gene>
<keyword evidence="3" id="KW-1185">Reference proteome</keyword>
<evidence type="ECO:0000313" key="2">
    <source>
        <dbReference type="EMBL" id="CAJ1370645.1"/>
    </source>
</evidence>
<comment type="caution">
    <text evidence="2">The sequence shown here is derived from an EMBL/GenBank/DDBJ whole genome shotgun (WGS) entry which is preliminary data.</text>
</comment>
<organism evidence="2 3">
    <name type="scientific">Effrenium voratum</name>
    <dbReference type="NCBI Taxonomy" id="2562239"/>
    <lineage>
        <taxon>Eukaryota</taxon>
        <taxon>Sar</taxon>
        <taxon>Alveolata</taxon>
        <taxon>Dinophyceae</taxon>
        <taxon>Suessiales</taxon>
        <taxon>Symbiodiniaceae</taxon>
        <taxon>Effrenium</taxon>
    </lineage>
</organism>